<evidence type="ECO:0000256" key="9">
    <source>
        <dbReference type="ARBA" id="ARBA00023136"/>
    </source>
</evidence>
<dbReference type="InterPro" id="IPR007241">
    <property type="entry name" value="Autophagy-rel_prot_9"/>
</dbReference>
<evidence type="ECO:0000256" key="3">
    <source>
        <dbReference type="ARBA" id="ARBA00018074"/>
    </source>
</evidence>
<keyword evidence="5 10" id="KW-0812">Transmembrane</keyword>
<dbReference type="PANTHER" id="PTHR13038">
    <property type="entry name" value="APG9 AUTOPHAGY 9"/>
    <property type="match status" value="1"/>
</dbReference>
<keyword evidence="8 10" id="KW-0445">Lipid transport</keyword>
<organism evidence="11">
    <name type="scientific">Tetraselmis chuii</name>
    <dbReference type="NCBI Taxonomy" id="63592"/>
    <lineage>
        <taxon>Eukaryota</taxon>
        <taxon>Viridiplantae</taxon>
        <taxon>Chlorophyta</taxon>
        <taxon>core chlorophytes</taxon>
        <taxon>Chlorodendrophyceae</taxon>
        <taxon>Chlorodendrales</taxon>
        <taxon>Chlorodendraceae</taxon>
        <taxon>Tetraselmis</taxon>
    </lineage>
</organism>
<dbReference type="PANTHER" id="PTHR13038:SF10">
    <property type="entry name" value="AUTOPHAGY-RELATED PROTEIN 9"/>
    <property type="match status" value="1"/>
</dbReference>
<dbReference type="Pfam" id="PF04109">
    <property type="entry name" value="ATG9"/>
    <property type="match status" value="1"/>
</dbReference>
<dbReference type="GO" id="GO:0034045">
    <property type="term" value="C:phagophore assembly site membrane"/>
    <property type="evidence" value="ECO:0007669"/>
    <property type="project" value="UniProtKB-SubCell"/>
</dbReference>
<evidence type="ECO:0000313" key="11">
    <source>
        <dbReference type="EMBL" id="CAD9210844.1"/>
    </source>
</evidence>
<dbReference type="AlphaFoldDB" id="A0A7S1X4Z6"/>
<keyword evidence="6 10" id="KW-1133">Transmembrane helix</keyword>
<proteinExistence type="inferred from homology"/>
<evidence type="ECO:0000256" key="6">
    <source>
        <dbReference type="ARBA" id="ARBA00022989"/>
    </source>
</evidence>
<evidence type="ECO:0000256" key="5">
    <source>
        <dbReference type="ARBA" id="ARBA00022692"/>
    </source>
</evidence>
<evidence type="ECO:0000256" key="2">
    <source>
        <dbReference type="ARBA" id="ARBA00006185"/>
    </source>
</evidence>
<dbReference type="EMBL" id="HBGG01025260">
    <property type="protein sequence ID" value="CAD9210844.1"/>
    <property type="molecule type" value="Transcribed_RNA"/>
</dbReference>
<comment type="subcellular location">
    <subcellularLocation>
        <location evidence="1 10">Preautophagosomal structure membrane</location>
        <topology evidence="1 10">Multi-pass membrane protein</topology>
    </subcellularLocation>
</comment>
<evidence type="ECO:0000256" key="8">
    <source>
        <dbReference type="ARBA" id="ARBA00023055"/>
    </source>
</evidence>
<dbReference type="GO" id="GO:0005776">
    <property type="term" value="C:autophagosome"/>
    <property type="evidence" value="ECO:0007669"/>
    <property type="project" value="TreeGrafter"/>
</dbReference>
<gene>
    <name evidence="11" type="ORF">TCHU04912_LOCUS13083</name>
</gene>
<reference evidence="11" key="1">
    <citation type="submission" date="2021-01" db="EMBL/GenBank/DDBJ databases">
        <authorList>
            <person name="Corre E."/>
            <person name="Pelletier E."/>
            <person name="Niang G."/>
            <person name="Scheremetjew M."/>
            <person name="Finn R."/>
            <person name="Kale V."/>
            <person name="Holt S."/>
            <person name="Cochrane G."/>
            <person name="Meng A."/>
            <person name="Brown T."/>
            <person name="Cohen L."/>
        </authorList>
    </citation>
    <scope>NUCLEOTIDE SEQUENCE</scope>
    <source>
        <strain evidence="11">PLY429</strain>
    </source>
</reference>
<keyword evidence="9 10" id="KW-0472">Membrane</keyword>
<keyword evidence="4 10" id="KW-0813">Transport</keyword>
<feature type="transmembrane region" description="Helical" evidence="10">
    <location>
        <begin position="64"/>
        <end position="88"/>
    </location>
</feature>
<comment type="caution">
    <text evidence="10">Lacks conserved residue(s) required for the propagation of feature annotation.</text>
</comment>
<dbReference type="GO" id="GO:0061709">
    <property type="term" value="P:reticulophagy"/>
    <property type="evidence" value="ECO:0007669"/>
    <property type="project" value="TreeGrafter"/>
</dbReference>
<evidence type="ECO:0000256" key="1">
    <source>
        <dbReference type="ARBA" id="ARBA00004511"/>
    </source>
</evidence>
<dbReference type="GO" id="GO:0000422">
    <property type="term" value="P:autophagy of mitochondrion"/>
    <property type="evidence" value="ECO:0007669"/>
    <property type="project" value="TreeGrafter"/>
</dbReference>
<feature type="transmembrane region" description="Helical" evidence="10">
    <location>
        <begin position="153"/>
        <end position="173"/>
    </location>
</feature>
<comment type="function">
    <text evidence="10">Phospholipid scramblase involved in autophagy. Cycles between the preautophagosomal structure/phagophore assembly site (PAS) and the cytoplasmic vesicle pool and supplies membrane for the growing autophagosome. Lipid scramblase activity plays a key role in preautophagosomal structure/phagophore assembly by distributing the phospholipids that arrive through ATG2 from the cytoplasmic to the luminal leaflet of the bilayer, thereby driving autophagosomal membrane expansion.</text>
</comment>
<dbReference type="GO" id="GO:0034497">
    <property type="term" value="P:protein localization to phagophore assembly site"/>
    <property type="evidence" value="ECO:0007669"/>
    <property type="project" value="TreeGrafter"/>
</dbReference>
<feature type="transmembrane region" description="Helical" evidence="10">
    <location>
        <begin position="185"/>
        <end position="203"/>
    </location>
</feature>
<name>A0A7S1X4Z6_9CHLO</name>
<evidence type="ECO:0000256" key="4">
    <source>
        <dbReference type="ARBA" id="ARBA00022448"/>
    </source>
</evidence>
<dbReference type="GO" id="GO:0034727">
    <property type="term" value="P:piecemeal microautophagy of the nucleus"/>
    <property type="evidence" value="ECO:0007669"/>
    <property type="project" value="TreeGrafter"/>
</dbReference>
<keyword evidence="7 10" id="KW-0072">Autophagy</keyword>
<evidence type="ECO:0000256" key="7">
    <source>
        <dbReference type="ARBA" id="ARBA00023006"/>
    </source>
</evidence>
<protein>
    <recommendedName>
        <fullName evidence="3 10">Autophagy-related protein 9</fullName>
    </recommendedName>
</protein>
<accession>A0A7S1X4Z6</accession>
<dbReference type="GO" id="GO:0006869">
    <property type="term" value="P:lipid transport"/>
    <property type="evidence" value="ECO:0007669"/>
    <property type="project" value="UniProtKB-KW"/>
</dbReference>
<sequence length="473" mass="53494">MLIGMLNKGVLALNIPISGLRRRVLLTKIMEWNLRYCILDAMFDKNFRIKHEFKHDPEHLRKRLRILAAANLLVSPFLMAFLLIYFFMRNAEQFYHHPSSVAARDWSPYARWRLREFNEVGHLLSDRLGFSRDAASKYVAQFPTPIVRQVAKFVAFVSGSFAAMVLFLAIVNDVLMERHLAGHNLVYWGACLGVVLAVSRSLIGEGVPVFDPEDAMTKVAKHTHFMPRHWRGRAHTREVQEQFERMYSYKALLFVEELASVFLAPYILAVSLPRCAEAICAFIRNNSINVSGIGEVCSLAQFDLERHGSRRYGGPSTVTREHRSRQGKMEKSLVSFATTYHFWEPPHRLQRDVLDSVHSHVPPQHQGESILRTLDERTSRSAAGSSEFGWSQVGNFATREVHNRCRNVSIQGSLLPPSGDIGSCSRAPSPSLLVHNEAPRELLDVGSAVERLALAQTALQNVYHNADLTKPSA</sequence>
<comment type="similarity">
    <text evidence="2 10">Belongs to the ATG9 family.</text>
</comment>
<evidence type="ECO:0000256" key="10">
    <source>
        <dbReference type="RuleBase" id="RU364027"/>
    </source>
</evidence>